<evidence type="ECO:0000313" key="3">
    <source>
        <dbReference type="Proteomes" id="UP000219331"/>
    </source>
</evidence>
<keyword evidence="1" id="KW-0732">Signal</keyword>
<accession>A0A285S160</accession>
<dbReference type="STRING" id="538381.GCA_001696535_04380"/>
<gene>
    <name evidence="2" type="ORF">SAMN05421512_103268</name>
</gene>
<dbReference type="Gene3D" id="2.60.40.1880">
    <property type="entry name" value="Invasion associated locus B (IalB) protein"/>
    <property type="match status" value="1"/>
</dbReference>
<dbReference type="InterPro" id="IPR038696">
    <property type="entry name" value="IalB_sf"/>
</dbReference>
<feature type="signal peptide" evidence="1">
    <location>
        <begin position="1"/>
        <end position="22"/>
    </location>
</feature>
<feature type="chain" id="PRO_5012809337" description="Invasion protein IalB, involved in pathogenesis" evidence="1">
    <location>
        <begin position="23"/>
        <end position="168"/>
    </location>
</feature>
<organism evidence="2 3">
    <name type="scientific">Stappia indica</name>
    <dbReference type="NCBI Taxonomy" id="538381"/>
    <lineage>
        <taxon>Bacteria</taxon>
        <taxon>Pseudomonadati</taxon>
        <taxon>Pseudomonadota</taxon>
        <taxon>Alphaproteobacteria</taxon>
        <taxon>Hyphomicrobiales</taxon>
        <taxon>Stappiaceae</taxon>
        <taxon>Stappia</taxon>
    </lineage>
</organism>
<dbReference type="EMBL" id="OBML01000003">
    <property type="protein sequence ID" value="SOC00358.1"/>
    <property type="molecule type" value="Genomic_DNA"/>
</dbReference>
<evidence type="ECO:0000256" key="1">
    <source>
        <dbReference type="SAM" id="SignalP"/>
    </source>
</evidence>
<dbReference type="InterPro" id="IPR010642">
    <property type="entry name" value="Invasion_prot_B"/>
</dbReference>
<proteinExistence type="predicted"/>
<keyword evidence="3" id="KW-1185">Reference proteome</keyword>
<reference evidence="2 3" key="1">
    <citation type="submission" date="2017-08" db="EMBL/GenBank/DDBJ databases">
        <authorList>
            <person name="de Groot N.N."/>
        </authorList>
    </citation>
    <scope>NUCLEOTIDE SEQUENCE [LARGE SCALE GENOMIC DNA]</scope>
    <source>
        <strain evidence="2 3">USBA 352</strain>
    </source>
</reference>
<protein>
    <recommendedName>
        <fullName evidence="4">Invasion protein IalB, involved in pathogenesis</fullName>
    </recommendedName>
</protein>
<name>A0A285S160_9HYPH</name>
<dbReference type="AlphaFoldDB" id="A0A285S160"/>
<dbReference type="Proteomes" id="UP000219331">
    <property type="component" value="Unassembled WGS sequence"/>
</dbReference>
<evidence type="ECO:0000313" key="2">
    <source>
        <dbReference type="EMBL" id="SOC00358.1"/>
    </source>
</evidence>
<sequence>MQARTLFPALLALVLTGATAHAQTPTLVSQHNNWDAYSYGGSKGKVCYALSKPTKLAPSDRNHGDVFFFVSNRPGENVNNEPSVIVGYAFKEQSSVSVDVDGQKFTMFTKNDGAWMANATEERQLVAAMKAGRGMVVTGVSARGTQTTYEFSLSGITAAVTAADRACQ</sequence>
<dbReference type="Pfam" id="PF06776">
    <property type="entry name" value="IalB"/>
    <property type="match status" value="1"/>
</dbReference>
<evidence type="ECO:0008006" key="4">
    <source>
        <dbReference type="Google" id="ProtNLM"/>
    </source>
</evidence>